<dbReference type="Pfam" id="PF00098">
    <property type="entry name" value="zf-CCHC"/>
    <property type="match status" value="1"/>
</dbReference>
<dbReference type="OrthoDB" id="1738001at2759"/>
<name>A0A5N6NXG6_9ASTR</name>
<keyword evidence="1" id="KW-0862">Zinc</keyword>
<sequence>MDQLDPDDLEEMDIQWQMAMLTRRARIFLQRTRRTEISGIRRKSLVSLNKMKCFNCGNLGHFSRECEMPMRNNSRFEAGSKSDKFDPRRGDPATSPSAAGTRAKATPPDKDKALLVEDKCRTDWTSYAEEVQVNDESHVAFMAQKSSKKVKLSSGRNLNLKSNCLKFCAYSAKLDMVAKHNQSLIDDATCLEDNVKQYLANEIKQDIINHMIDELEDRTKKCKSIEFLSNAQVIFDNIVANHVSNPGTQGIGYKNVPPPINYLYGSLPEEPNVIPCVAKSSKNLDMFANDLTNLSSSVSIKCARTWIEDTGIKQEFVMVMKKIIEMCLV</sequence>
<evidence type="ECO:0000256" key="2">
    <source>
        <dbReference type="SAM" id="MobiDB-lite"/>
    </source>
</evidence>
<protein>
    <recommendedName>
        <fullName evidence="3">CCHC-type domain-containing protein</fullName>
    </recommendedName>
</protein>
<feature type="region of interest" description="Disordered" evidence="2">
    <location>
        <begin position="74"/>
        <end position="110"/>
    </location>
</feature>
<keyword evidence="1" id="KW-0479">Metal-binding</keyword>
<evidence type="ECO:0000313" key="5">
    <source>
        <dbReference type="Proteomes" id="UP000326396"/>
    </source>
</evidence>
<dbReference type="AlphaFoldDB" id="A0A5N6NXG6"/>
<comment type="caution">
    <text evidence="4">The sequence shown here is derived from an EMBL/GenBank/DDBJ whole genome shotgun (WGS) entry which is preliminary data.</text>
</comment>
<feature type="compositionally biased region" description="Basic and acidic residues" evidence="2">
    <location>
        <begin position="78"/>
        <end position="91"/>
    </location>
</feature>
<dbReference type="Gene3D" id="4.10.60.10">
    <property type="entry name" value="Zinc finger, CCHC-type"/>
    <property type="match status" value="1"/>
</dbReference>
<keyword evidence="5" id="KW-1185">Reference proteome</keyword>
<accession>A0A5N6NXG6</accession>
<dbReference type="SUPFAM" id="SSF57756">
    <property type="entry name" value="Retrovirus zinc finger-like domains"/>
    <property type="match status" value="1"/>
</dbReference>
<keyword evidence="1" id="KW-0863">Zinc-finger</keyword>
<gene>
    <name evidence="4" type="ORF">E3N88_15521</name>
</gene>
<organism evidence="4 5">
    <name type="scientific">Mikania micrantha</name>
    <name type="common">bitter vine</name>
    <dbReference type="NCBI Taxonomy" id="192012"/>
    <lineage>
        <taxon>Eukaryota</taxon>
        <taxon>Viridiplantae</taxon>
        <taxon>Streptophyta</taxon>
        <taxon>Embryophyta</taxon>
        <taxon>Tracheophyta</taxon>
        <taxon>Spermatophyta</taxon>
        <taxon>Magnoliopsida</taxon>
        <taxon>eudicotyledons</taxon>
        <taxon>Gunneridae</taxon>
        <taxon>Pentapetalae</taxon>
        <taxon>asterids</taxon>
        <taxon>campanulids</taxon>
        <taxon>Asterales</taxon>
        <taxon>Asteraceae</taxon>
        <taxon>Asteroideae</taxon>
        <taxon>Heliantheae alliance</taxon>
        <taxon>Eupatorieae</taxon>
        <taxon>Mikania</taxon>
    </lineage>
</organism>
<evidence type="ECO:0000313" key="4">
    <source>
        <dbReference type="EMBL" id="KAD5507818.1"/>
    </source>
</evidence>
<proteinExistence type="predicted"/>
<dbReference type="SMART" id="SM00343">
    <property type="entry name" value="ZnF_C2HC"/>
    <property type="match status" value="1"/>
</dbReference>
<reference evidence="4 5" key="1">
    <citation type="submission" date="2019-05" db="EMBL/GenBank/DDBJ databases">
        <title>Mikania micrantha, genome provides insights into the molecular mechanism of rapid growth.</title>
        <authorList>
            <person name="Liu B."/>
        </authorList>
    </citation>
    <scope>NUCLEOTIDE SEQUENCE [LARGE SCALE GENOMIC DNA]</scope>
    <source>
        <strain evidence="4">NLD-2019</strain>
        <tissue evidence="4">Leaf</tissue>
    </source>
</reference>
<dbReference type="PROSITE" id="PS50158">
    <property type="entry name" value="ZF_CCHC"/>
    <property type="match status" value="1"/>
</dbReference>
<evidence type="ECO:0000259" key="3">
    <source>
        <dbReference type="PROSITE" id="PS50158"/>
    </source>
</evidence>
<dbReference type="GO" id="GO:0008270">
    <property type="term" value="F:zinc ion binding"/>
    <property type="evidence" value="ECO:0007669"/>
    <property type="project" value="UniProtKB-KW"/>
</dbReference>
<dbReference type="InterPro" id="IPR001878">
    <property type="entry name" value="Znf_CCHC"/>
</dbReference>
<dbReference type="EMBL" id="SZYD01000008">
    <property type="protein sequence ID" value="KAD5507818.1"/>
    <property type="molecule type" value="Genomic_DNA"/>
</dbReference>
<feature type="domain" description="CCHC-type" evidence="3">
    <location>
        <begin position="52"/>
        <end position="66"/>
    </location>
</feature>
<dbReference type="InterPro" id="IPR036875">
    <property type="entry name" value="Znf_CCHC_sf"/>
</dbReference>
<dbReference type="GO" id="GO:0003676">
    <property type="term" value="F:nucleic acid binding"/>
    <property type="evidence" value="ECO:0007669"/>
    <property type="project" value="InterPro"/>
</dbReference>
<dbReference type="Proteomes" id="UP000326396">
    <property type="component" value="Linkage Group LG16"/>
</dbReference>
<evidence type="ECO:0000256" key="1">
    <source>
        <dbReference type="PROSITE-ProRule" id="PRU00047"/>
    </source>
</evidence>